<reference evidence="6 7" key="1">
    <citation type="journal article" date="2019" name="Int. J. Syst. Evol. Microbiol.">
        <title>The Global Catalogue of Microorganisms (GCM) 10K type strain sequencing project: providing services to taxonomists for standard genome sequencing and annotation.</title>
        <authorList>
            <consortium name="The Broad Institute Genomics Platform"/>
            <consortium name="The Broad Institute Genome Sequencing Center for Infectious Disease"/>
            <person name="Wu L."/>
            <person name="Ma J."/>
        </authorList>
    </citation>
    <scope>NUCLEOTIDE SEQUENCE [LARGE SCALE GENOMIC DNA]</scope>
    <source>
        <strain evidence="6 7">XZYJT29</strain>
    </source>
</reference>
<keyword evidence="4" id="KW-0106">Calcium</keyword>
<dbReference type="Gene3D" id="3.40.390.10">
    <property type="entry name" value="Collagenase (Catalytic Domain)"/>
    <property type="match status" value="1"/>
</dbReference>
<dbReference type="RefSeq" id="WP_274324860.1">
    <property type="nucleotide sequence ID" value="NZ_CP118158.1"/>
</dbReference>
<comment type="subcellular location">
    <subcellularLocation>
        <location evidence="1">Secreted</location>
    </subcellularLocation>
</comment>
<keyword evidence="3" id="KW-0732">Signal</keyword>
<feature type="compositionally biased region" description="Basic and acidic residues" evidence="5">
    <location>
        <begin position="95"/>
        <end position="110"/>
    </location>
</feature>
<feature type="compositionally biased region" description="Acidic residues" evidence="5">
    <location>
        <begin position="253"/>
        <end position="266"/>
    </location>
</feature>
<dbReference type="InterPro" id="IPR053180">
    <property type="entry name" value="Ca-binding_acidic-repeat"/>
</dbReference>
<evidence type="ECO:0000313" key="6">
    <source>
        <dbReference type="EMBL" id="MFC7139265.1"/>
    </source>
</evidence>
<dbReference type="GeneID" id="78819517"/>
<dbReference type="SUPFAM" id="SSF55486">
    <property type="entry name" value="Metalloproteases ('zincins'), catalytic domain"/>
    <property type="match status" value="1"/>
</dbReference>
<organism evidence="6 7">
    <name type="scientific">Halosimplex aquaticum</name>
    <dbReference type="NCBI Taxonomy" id="3026162"/>
    <lineage>
        <taxon>Archaea</taxon>
        <taxon>Methanobacteriati</taxon>
        <taxon>Methanobacteriota</taxon>
        <taxon>Stenosarchaea group</taxon>
        <taxon>Halobacteria</taxon>
        <taxon>Halobacteriales</taxon>
        <taxon>Haloarculaceae</taxon>
        <taxon>Halosimplex</taxon>
    </lineage>
</organism>
<dbReference type="InterPro" id="IPR028974">
    <property type="entry name" value="TSP_type-3_rpt"/>
</dbReference>
<name>A0ABD5Y0M9_9EURY</name>
<feature type="region of interest" description="Disordered" evidence="5">
    <location>
        <begin position="45"/>
        <end position="272"/>
    </location>
</feature>
<evidence type="ECO:0000256" key="1">
    <source>
        <dbReference type="ARBA" id="ARBA00004613"/>
    </source>
</evidence>
<dbReference type="PANTHER" id="PTHR37467:SF1">
    <property type="entry name" value="EXPORTED CALCIUM-BINDING GLYCOPROTEIN"/>
    <property type="match status" value="1"/>
</dbReference>
<evidence type="ECO:0000256" key="4">
    <source>
        <dbReference type="ARBA" id="ARBA00022837"/>
    </source>
</evidence>
<protein>
    <recommendedName>
        <fullName evidence="8">Thrombospondin type 3 repeat-containing protein</fullName>
    </recommendedName>
</protein>
<feature type="compositionally biased region" description="Acidic residues" evidence="5">
    <location>
        <begin position="184"/>
        <end position="201"/>
    </location>
</feature>
<evidence type="ECO:0000256" key="3">
    <source>
        <dbReference type="ARBA" id="ARBA00022729"/>
    </source>
</evidence>
<feature type="compositionally biased region" description="Acidic residues" evidence="5">
    <location>
        <begin position="230"/>
        <end position="242"/>
    </location>
</feature>
<dbReference type="InterPro" id="IPR024079">
    <property type="entry name" value="MetalloPept_cat_dom_sf"/>
</dbReference>
<dbReference type="InterPro" id="IPR059100">
    <property type="entry name" value="TSP3_bac"/>
</dbReference>
<feature type="compositionally biased region" description="Acidic residues" evidence="5">
    <location>
        <begin position="71"/>
        <end position="80"/>
    </location>
</feature>
<dbReference type="Pfam" id="PF18884">
    <property type="entry name" value="TSP3_bac"/>
    <property type="match status" value="9"/>
</dbReference>
<feature type="compositionally biased region" description="Acidic residues" evidence="5">
    <location>
        <begin position="140"/>
        <end position="156"/>
    </location>
</feature>
<dbReference type="Gene3D" id="4.10.1080.10">
    <property type="entry name" value="TSP type-3 repeat"/>
    <property type="match status" value="2"/>
</dbReference>
<dbReference type="AlphaFoldDB" id="A0ABD5Y0M9"/>
<feature type="compositionally biased region" description="Acidic residues" evidence="5">
    <location>
        <begin position="49"/>
        <end position="58"/>
    </location>
</feature>
<accession>A0ABD5Y0M9</accession>
<evidence type="ECO:0000313" key="7">
    <source>
        <dbReference type="Proteomes" id="UP001596432"/>
    </source>
</evidence>
<dbReference type="Proteomes" id="UP001596432">
    <property type="component" value="Unassembled WGS sequence"/>
</dbReference>
<evidence type="ECO:0000256" key="5">
    <source>
        <dbReference type="SAM" id="MobiDB-lite"/>
    </source>
</evidence>
<keyword evidence="2" id="KW-0964">Secreted</keyword>
<proteinExistence type="predicted"/>
<evidence type="ECO:0000256" key="2">
    <source>
        <dbReference type="ARBA" id="ARBA00022525"/>
    </source>
</evidence>
<dbReference type="PANTHER" id="PTHR37467">
    <property type="entry name" value="EXPORTED CALCIUM-BINDING GLYCOPROTEIN-RELATED"/>
    <property type="match status" value="1"/>
</dbReference>
<evidence type="ECO:0008006" key="8">
    <source>
        <dbReference type="Google" id="ProtNLM"/>
    </source>
</evidence>
<comment type="caution">
    <text evidence="6">The sequence shown here is derived from an EMBL/GenBank/DDBJ whole genome shotgun (WGS) entry which is preliminary data.</text>
</comment>
<keyword evidence="7" id="KW-1185">Reference proteome</keyword>
<gene>
    <name evidence="6" type="ORF">ACFQMA_05360</name>
</gene>
<dbReference type="EMBL" id="JBHTAS010000001">
    <property type="protein sequence ID" value="MFC7139265.1"/>
    <property type="molecule type" value="Genomic_DNA"/>
</dbReference>
<sequence>MEQAKSAVGIFVVMIAVGGASAGVVSADGDGRSLAMELTSETNAFAADTDGDGLDDSEEISRGTNPLSLDSDGDGMDDGLELNRYGTDPNSIDSDGDRIPDGTEIEDHGTDPTVADTDADGLADGTEITEHETDPLAADSDGDGLADGTEVEELDSDPAAADSDGDGLADGRERELGTDPGAADSDDDGLDDGAEIDEYDTDPAAADSDGDGLVDGRERGANADPLVADTDGDGVPDGEEVNDYGSKPTATDSDGDGLSDGEEVSDDPAMAEADPARFDVFVELDYMSGRKPSAEAIDMVVEEYADAPVENPDGSTGISLHVDVDDEIARSPTTNLTERGQIMAEHMDHDGKGYHYGVFAVDPYLNGRDVAGFSSIRNNNGAMVCKALDPPLYQANHFMHELGHSVGLGHGTYRGIDSDGVPYGEYSSVMNYNSGREVLGYSDGDPFDDWQYIEEHVYTPSAEDIGE</sequence>